<comment type="caution">
    <text evidence="1">The sequence shown here is derived from an EMBL/GenBank/DDBJ whole genome shotgun (WGS) entry which is preliminary data.</text>
</comment>
<name>H0FC72_9BURK</name>
<gene>
    <name evidence="1" type="ORF">KYC_21906</name>
</gene>
<evidence type="ECO:0000313" key="1">
    <source>
        <dbReference type="EMBL" id="EHK64121.1"/>
    </source>
</evidence>
<reference evidence="1 2" key="1">
    <citation type="journal article" date="2012" name="J. Bacteriol.">
        <title>Genome sequence of the highly efficient arsenite-oxidizing bacterium Achromobacter arsenitoxydans SY8.</title>
        <authorList>
            <person name="Li X."/>
            <person name="Hu Y."/>
            <person name="Gong J."/>
            <person name="Lin Y."/>
            <person name="Johnstone L."/>
            <person name="Rensing C."/>
            <person name="Wang G."/>
        </authorList>
    </citation>
    <scope>NUCLEOTIDE SEQUENCE [LARGE SCALE GENOMIC DNA]</scope>
    <source>
        <strain evidence="1 2">SY8</strain>
    </source>
</reference>
<proteinExistence type="predicted"/>
<evidence type="ECO:0000313" key="2">
    <source>
        <dbReference type="Proteomes" id="UP000003113"/>
    </source>
</evidence>
<dbReference type="EMBL" id="AGUF01000070">
    <property type="protein sequence ID" value="EHK64121.1"/>
    <property type="molecule type" value="Genomic_DNA"/>
</dbReference>
<dbReference type="AlphaFoldDB" id="H0FC72"/>
<protein>
    <submittedName>
        <fullName evidence="1">Uncharacterized protein</fullName>
    </submittedName>
</protein>
<keyword evidence="2" id="KW-1185">Reference proteome</keyword>
<sequence>MPDTQFDATNQSLDVDPDQTAFCAYAELQLINSAKVDAPDKRRLAELTGAG</sequence>
<organism evidence="1 2">
    <name type="scientific">Achromobacter arsenitoxydans SY8</name>
    <dbReference type="NCBI Taxonomy" id="477184"/>
    <lineage>
        <taxon>Bacteria</taxon>
        <taxon>Pseudomonadati</taxon>
        <taxon>Pseudomonadota</taxon>
        <taxon>Betaproteobacteria</taxon>
        <taxon>Burkholderiales</taxon>
        <taxon>Alcaligenaceae</taxon>
        <taxon>Achromobacter</taxon>
    </lineage>
</organism>
<dbReference type="Proteomes" id="UP000003113">
    <property type="component" value="Unassembled WGS sequence"/>
</dbReference>
<accession>H0FC72</accession>